<keyword evidence="2" id="KW-0106">Calcium</keyword>
<dbReference type="PANTHER" id="PTHR23048">
    <property type="entry name" value="MYOSIN LIGHT CHAIN 1, 3"/>
    <property type="match status" value="1"/>
</dbReference>
<dbReference type="Proteomes" id="UP000663844">
    <property type="component" value="Unassembled WGS sequence"/>
</dbReference>
<dbReference type="InterPro" id="IPR002048">
    <property type="entry name" value="EF_hand_dom"/>
</dbReference>
<dbReference type="SMART" id="SM00054">
    <property type="entry name" value="EFh"/>
    <property type="match status" value="4"/>
</dbReference>
<dbReference type="CDD" id="cd00051">
    <property type="entry name" value="EFh"/>
    <property type="match status" value="2"/>
</dbReference>
<feature type="domain" description="EF-hand" evidence="4">
    <location>
        <begin position="13"/>
        <end position="48"/>
    </location>
</feature>
<dbReference type="GO" id="GO:0016460">
    <property type="term" value="C:myosin II complex"/>
    <property type="evidence" value="ECO:0007669"/>
    <property type="project" value="TreeGrafter"/>
</dbReference>
<dbReference type="PROSITE" id="PS50222">
    <property type="entry name" value="EF_HAND_2"/>
    <property type="match status" value="4"/>
</dbReference>
<feature type="domain" description="EF-hand" evidence="4">
    <location>
        <begin position="122"/>
        <end position="157"/>
    </location>
</feature>
<dbReference type="EMBL" id="CAJOAZ010000019">
    <property type="protein sequence ID" value="CAF3491115.1"/>
    <property type="molecule type" value="Genomic_DNA"/>
</dbReference>
<proteinExistence type="predicted"/>
<evidence type="ECO:0000256" key="1">
    <source>
        <dbReference type="ARBA" id="ARBA00022737"/>
    </source>
</evidence>
<organism evidence="5 6">
    <name type="scientific">Adineta steineri</name>
    <dbReference type="NCBI Taxonomy" id="433720"/>
    <lineage>
        <taxon>Eukaryota</taxon>
        <taxon>Metazoa</taxon>
        <taxon>Spiralia</taxon>
        <taxon>Gnathifera</taxon>
        <taxon>Rotifera</taxon>
        <taxon>Eurotatoria</taxon>
        <taxon>Bdelloidea</taxon>
        <taxon>Adinetida</taxon>
        <taxon>Adinetidae</taxon>
        <taxon>Adineta</taxon>
    </lineage>
</organism>
<dbReference type="Pfam" id="PF13499">
    <property type="entry name" value="EF-hand_7"/>
    <property type="match status" value="2"/>
</dbReference>
<comment type="caution">
    <text evidence="5">The sequence shown here is derived from an EMBL/GenBank/DDBJ whole genome shotgun (WGS) entry which is preliminary data.</text>
</comment>
<dbReference type="FunFam" id="1.10.238.10:FF:000001">
    <property type="entry name" value="Calmodulin 1"/>
    <property type="match status" value="1"/>
</dbReference>
<evidence type="ECO:0000313" key="5">
    <source>
        <dbReference type="EMBL" id="CAF3491115.1"/>
    </source>
</evidence>
<dbReference type="InterPro" id="IPR018247">
    <property type="entry name" value="EF_Hand_1_Ca_BS"/>
</dbReference>
<dbReference type="InterPro" id="IPR050230">
    <property type="entry name" value="CALM/Myosin/TropC-like"/>
</dbReference>
<dbReference type="PROSITE" id="PS00018">
    <property type="entry name" value="EF_HAND_1"/>
    <property type="match status" value="1"/>
</dbReference>
<dbReference type="InterPro" id="IPR011992">
    <property type="entry name" value="EF-hand-dom_pair"/>
</dbReference>
<reference evidence="5" key="1">
    <citation type="submission" date="2021-02" db="EMBL/GenBank/DDBJ databases">
        <authorList>
            <person name="Nowell W R."/>
        </authorList>
    </citation>
    <scope>NUCLEOTIDE SEQUENCE</scope>
</reference>
<evidence type="ECO:0000313" key="6">
    <source>
        <dbReference type="Proteomes" id="UP000663844"/>
    </source>
</evidence>
<dbReference type="AlphaFoldDB" id="A0A818GJE0"/>
<gene>
    <name evidence="5" type="ORF">OXD698_LOCUS734</name>
</gene>
<dbReference type="Gene3D" id="1.10.238.10">
    <property type="entry name" value="EF-hand"/>
    <property type="match status" value="2"/>
</dbReference>
<dbReference type="PANTHER" id="PTHR23048:SF0">
    <property type="entry name" value="CALMODULIN LIKE 3"/>
    <property type="match status" value="1"/>
</dbReference>
<feature type="coiled-coil region" evidence="3">
    <location>
        <begin position="331"/>
        <end position="359"/>
    </location>
</feature>
<protein>
    <recommendedName>
        <fullName evidence="4">EF-hand domain-containing protein</fullName>
    </recommendedName>
</protein>
<sequence>MAEEEPEFQLSEEQTAEIREAFNNYDREKKGEIPTSILGTVMKNLGHNLKPDQLADCIDAVDGDGSGTVDFEEFLALMIKKTKEAEDERELREVFRVFDKNSRGVIDVADLKMIFTALDPDMPDDEVEQIIAEVDEDGSGTVDYEEREIIIMTVLPFLDVKATPICSVASPRVSRSISLPRSSEHKSQSLKISSSSHLSDLFASTTTPKIKIYSRTDQLLKKLPHAKTARAQAGDPGWRPFVRDLPDYDYLWDTVTREHMRHQYDDYVPPPRINPNEPEKPYQMSSIFETQDRHYHNYKRLQAMQQRKWNRDRMQYSIYPYGEAEERETYRKNLRSTLKEQMEQKAQAEKNELDIKHSTTQEILDQDRKFLEEEKHRNDARARLLAQTTVKNKELMENKWEYNQWNRTHQWHVERAVLADSPINWSKTMT</sequence>
<accession>A0A818GJE0</accession>
<evidence type="ECO:0000259" key="4">
    <source>
        <dbReference type="PROSITE" id="PS50222"/>
    </source>
</evidence>
<feature type="domain" description="EF-hand" evidence="4">
    <location>
        <begin position="86"/>
        <end position="121"/>
    </location>
</feature>
<feature type="domain" description="EF-hand" evidence="4">
    <location>
        <begin position="49"/>
        <end position="84"/>
    </location>
</feature>
<keyword evidence="3" id="KW-0175">Coiled coil</keyword>
<name>A0A818GJE0_9BILA</name>
<dbReference type="GO" id="GO:0005509">
    <property type="term" value="F:calcium ion binding"/>
    <property type="evidence" value="ECO:0007669"/>
    <property type="project" value="InterPro"/>
</dbReference>
<keyword evidence="1" id="KW-0677">Repeat</keyword>
<evidence type="ECO:0000256" key="3">
    <source>
        <dbReference type="SAM" id="Coils"/>
    </source>
</evidence>
<dbReference type="SUPFAM" id="SSF47473">
    <property type="entry name" value="EF-hand"/>
    <property type="match status" value="1"/>
</dbReference>
<evidence type="ECO:0000256" key="2">
    <source>
        <dbReference type="ARBA" id="ARBA00022837"/>
    </source>
</evidence>